<dbReference type="Pfam" id="PF12680">
    <property type="entry name" value="SnoaL_2"/>
    <property type="match status" value="1"/>
</dbReference>
<name>A0A4D7B3D1_9HYPH</name>
<proteinExistence type="predicted"/>
<feature type="chain" id="PRO_5020791289" evidence="1">
    <location>
        <begin position="23"/>
        <end position="149"/>
    </location>
</feature>
<accession>A0A4D7B3D1</accession>
<feature type="domain" description="SnoaL-like" evidence="2">
    <location>
        <begin position="34"/>
        <end position="131"/>
    </location>
</feature>
<dbReference type="KEGG" id="pstg:E8M01_07520"/>
<evidence type="ECO:0000313" key="3">
    <source>
        <dbReference type="EMBL" id="QCI64106.1"/>
    </source>
</evidence>
<evidence type="ECO:0000259" key="2">
    <source>
        <dbReference type="Pfam" id="PF12680"/>
    </source>
</evidence>
<dbReference type="OrthoDB" id="9812089at2"/>
<keyword evidence="4" id="KW-1185">Reference proteome</keyword>
<gene>
    <name evidence="3" type="ORF">E8M01_07520</name>
</gene>
<dbReference type="PANTHER" id="PTHR38436:SF1">
    <property type="entry name" value="ESTER CYCLASE"/>
    <property type="match status" value="1"/>
</dbReference>
<evidence type="ECO:0000313" key="4">
    <source>
        <dbReference type="Proteomes" id="UP000298781"/>
    </source>
</evidence>
<dbReference type="PANTHER" id="PTHR38436">
    <property type="entry name" value="POLYKETIDE CYCLASE SNOAL-LIKE DOMAIN"/>
    <property type="match status" value="1"/>
</dbReference>
<organism evidence="3 4">
    <name type="scientific">Phreatobacter stygius</name>
    <dbReference type="NCBI Taxonomy" id="1940610"/>
    <lineage>
        <taxon>Bacteria</taxon>
        <taxon>Pseudomonadati</taxon>
        <taxon>Pseudomonadota</taxon>
        <taxon>Alphaproteobacteria</taxon>
        <taxon>Hyphomicrobiales</taxon>
        <taxon>Phreatobacteraceae</taxon>
        <taxon>Phreatobacter</taxon>
    </lineage>
</organism>
<dbReference type="Proteomes" id="UP000298781">
    <property type="component" value="Chromosome"/>
</dbReference>
<dbReference type="GO" id="GO:0030638">
    <property type="term" value="P:polyketide metabolic process"/>
    <property type="evidence" value="ECO:0007669"/>
    <property type="project" value="InterPro"/>
</dbReference>
<dbReference type="SUPFAM" id="SSF54427">
    <property type="entry name" value="NTF2-like"/>
    <property type="match status" value="1"/>
</dbReference>
<keyword evidence="1" id="KW-0732">Signal</keyword>
<reference evidence="3 4" key="1">
    <citation type="submission" date="2019-04" db="EMBL/GenBank/DDBJ databases">
        <title>Phreatobacter aquaticus sp. nov.</title>
        <authorList>
            <person name="Choi A."/>
        </authorList>
    </citation>
    <scope>NUCLEOTIDE SEQUENCE [LARGE SCALE GENOMIC DNA]</scope>
    <source>
        <strain evidence="3 4">KCTC 52518</strain>
    </source>
</reference>
<protein>
    <submittedName>
        <fullName evidence="3">Polyketide cyclase</fullName>
    </submittedName>
</protein>
<dbReference type="AlphaFoldDB" id="A0A4D7B3D1"/>
<dbReference type="Gene3D" id="3.10.450.50">
    <property type="match status" value="1"/>
</dbReference>
<dbReference type="InterPro" id="IPR009959">
    <property type="entry name" value="Cyclase_SnoaL-like"/>
</dbReference>
<dbReference type="EMBL" id="CP039690">
    <property type="protein sequence ID" value="QCI64106.1"/>
    <property type="molecule type" value="Genomic_DNA"/>
</dbReference>
<evidence type="ECO:0000256" key="1">
    <source>
        <dbReference type="SAM" id="SignalP"/>
    </source>
</evidence>
<sequence>MDRRRFGLALVAAPVAAVPAMAADATLEANKKVVLDFYEKALNQRDFEAAAKHFGDRYIQHNPTAPDGIEGFRRFLAFLKERNPNGRNEIKRVLADGDLVALHVHSRREPADRGLAIVDIFRLEAGKIVEHWDVIQPVPETAANSNGMF</sequence>
<dbReference type="InterPro" id="IPR037401">
    <property type="entry name" value="SnoaL-like"/>
</dbReference>
<dbReference type="RefSeq" id="WP_136959562.1">
    <property type="nucleotide sequence ID" value="NZ_CP039690.1"/>
</dbReference>
<dbReference type="InterPro" id="IPR032710">
    <property type="entry name" value="NTF2-like_dom_sf"/>
</dbReference>
<feature type="signal peptide" evidence="1">
    <location>
        <begin position="1"/>
        <end position="22"/>
    </location>
</feature>